<proteinExistence type="predicted"/>
<dbReference type="SUPFAM" id="SSF54285">
    <property type="entry name" value="MoaD/ThiS"/>
    <property type="match status" value="1"/>
</dbReference>
<dbReference type="Pfam" id="PF02597">
    <property type="entry name" value="ThiS"/>
    <property type="match status" value="1"/>
</dbReference>
<dbReference type="AlphaFoldDB" id="A0A4D4L2V9"/>
<evidence type="ECO:0000313" key="2">
    <source>
        <dbReference type="EMBL" id="GDY55445.1"/>
    </source>
</evidence>
<evidence type="ECO:0008006" key="4">
    <source>
        <dbReference type="Google" id="ProtNLM"/>
    </source>
</evidence>
<reference evidence="2 3" key="1">
    <citation type="journal article" date="2020" name="Int. J. Syst. Evol. Microbiol.">
        <title>Reclassification of Streptomyces castelarensis and Streptomyces sporoclivatus as later heterotypic synonyms of Streptomyces antimycoticus.</title>
        <authorList>
            <person name="Komaki H."/>
            <person name="Tamura T."/>
        </authorList>
    </citation>
    <scope>NUCLEOTIDE SEQUENCE [LARGE SCALE GENOMIC DNA]</scope>
    <source>
        <strain evidence="2 3">NBRC 13459</strain>
    </source>
</reference>
<dbReference type="Proteomes" id="UP000301309">
    <property type="component" value="Unassembled WGS sequence"/>
</dbReference>
<protein>
    <recommendedName>
        <fullName evidence="4">Thiamine biosynthesis protein ThiS</fullName>
    </recommendedName>
</protein>
<accession>A0A4D4L2V9</accession>
<organism evidence="2 3">
    <name type="scientific">Streptomyces violaceusniger</name>
    <dbReference type="NCBI Taxonomy" id="68280"/>
    <lineage>
        <taxon>Bacteria</taxon>
        <taxon>Bacillati</taxon>
        <taxon>Actinomycetota</taxon>
        <taxon>Actinomycetes</taxon>
        <taxon>Kitasatosporales</taxon>
        <taxon>Streptomycetaceae</taxon>
        <taxon>Streptomyces</taxon>
        <taxon>Streptomyces violaceusniger group</taxon>
    </lineage>
</organism>
<name>A0A4D4L2V9_STRVO</name>
<gene>
    <name evidence="2" type="ORF">SVIO_060680</name>
</gene>
<dbReference type="Gene3D" id="3.10.20.30">
    <property type="match status" value="1"/>
</dbReference>
<dbReference type="InterPro" id="IPR003749">
    <property type="entry name" value="ThiS/MoaD-like"/>
</dbReference>
<dbReference type="CDD" id="cd17040">
    <property type="entry name" value="Ubl_MoaD_like"/>
    <property type="match status" value="1"/>
</dbReference>
<comment type="caution">
    <text evidence="2">The sequence shown here is derived from an EMBL/GenBank/DDBJ whole genome shotgun (WGS) entry which is preliminary data.</text>
</comment>
<evidence type="ECO:0000313" key="3">
    <source>
        <dbReference type="Proteomes" id="UP000301309"/>
    </source>
</evidence>
<sequence>MTLAPNRPYFRRTARGPGRGPAPVIMEVADDGKGIAMAMMSTPAGTIRYWAAARAAAGTAEETYTAWTLAEALDAARQRHTARPEFARVLLRCSFLVDGTPVGTRDHKTIQLAEGGTVEVLPPFAGG</sequence>
<feature type="region of interest" description="Disordered" evidence="1">
    <location>
        <begin position="1"/>
        <end position="20"/>
    </location>
</feature>
<evidence type="ECO:0000256" key="1">
    <source>
        <dbReference type="SAM" id="MobiDB-lite"/>
    </source>
</evidence>
<dbReference type="EMBL" id="BJHW01000001">
    <property type="protein sequence ID" value="GDY55445.1"/>
    <property type="molecule type" value="Genomic_DNA"/>
</dbReference>
<keyword evidence="3" id="KW-1185">Reference proteome</keyword>
<dbReference type="InterPro" id="IPR016155">
    <property type="entry name" value="Mopterin_synth/thiamin_S_b"/>
</dbReference>
<dbReference type="InterPro" id="IPR012675">
    <property type="entry name" value="Beta-grasp_dom_sf"/>
</dbReference>